<evidence type="ECO:0000313" key="2">
    <source>
        <dbReference type="Proteomes" id="UP000287857"/>
    </source>
</evidence>
<evidence type="ECO:0000313" key="1">
    <source>
        <dbReference type="EMBL" id="RST98288.1"/>
    </source>
</evidence>
<sequence length="67" mass="7480">MTEIAQITLKDREKIKEFVESNSFITYTMLANRFGISKSSMSLIISGKDTSAKANGIIDAIITMYEL</sequence>
<protein>
    <recommendedName>
        <fullName evidence="3">HTH cro/C1-type domain-containing protein</fullName>
    </recommendedName>
</protein>
<organism evidence="1 2">
    <name type="scientific">Vagococcus vulneris</name>
    <dbReference type="NCBI Taxonomy" id="1977869"/>
    <lineage>
        <taxon>Bacteria</taxon>
        <taxon>Bacillati</taxon>
        <taxon>Bacillota</taxon>
        <taxon>Bacilli</taxon>
        <taxon>Lactobacillales</taxon>
        <taxon>Enterococcaceae</taxon>
        <taxon>Vagococcus</taxon>
    </lineage>
</organism>
<accession>A0A429ZX25</accession>
<gene>
    <name evidence="1" type="ORF">CBF37_08230</name>
</gene>
<dbReference type="AlphaFoldDB" id="A0A429ZX25"/>
<proteinExistence type="predicted"/>
<evidence type="ECO:0008006" key="3">
    <source>
        <dbReference type="Google" id="ProtNLM"/>
    </source>
</evidence>
<comment type="caution">
    <text evidence="1">The sequence shown here is derived from an EMBL/GenBank/DDBJ whole genome shotgun (WGS) entry which is preliminary data.</text>
</comment>
<dbReference type="OrthoDB" id="2188853at2"/>
<name>A0A429ZX25_9ENTE</name>
<dbReference type="EMBL" id="NGJS01000011">
    <property type="protein sequence ID" value="RST98288.1"/>
    <property type="molecule type" value="Genomic_DNA"/>
</dbReference>
<dbReference type="Proteomes" id="UP000287857">
    <property type="component" value="Unassembled WGS sequence"/>
</dbReference>
<keyword evidence="2" id="KW-1185">Reference proteome</keyword>
<dbReference type="Gene3D" id="1.10.10.60">
    <property type="entry name" value="Homeodomain-like"/>
    <property type="match status" value="1"/>
</dbReference>
<reference evidence="1 2" key="1">
    <citation type="submission" date="2017-05" db="EMBL/GenBank/DDBJ databases">
        <title>Vagococcus spp. assemblies.</title>
        <authorList>
            <person name="Gulvik C.A."/>
        </authorList>
    </citation>
    <scope>NUCLEOTIDE SEQUENCE [LARGE SCALE GENOMIC DNA]</scope>
    <source>
        <strain evidence="1 2">SS1995</strain>
    </source>
</reference>
<dbReference type="RefSeq" id="WP_125984267.1">
    <property type="nucleotide sequence ID" value="NZ_NGJS01000011.1"/>
</dbReference>